<evidence type="ECO:0000313" key="2">
    <source>
        <dbReference type="Proteomes" id="UP000189703"/>
    </source>
</evidence>
<dbReference type="eggNOG" id="ENOG502QTZX">
    <property type="taxonomic scope" value="Eukaryota"/>
</dbReference>
<accession>A0A1U8B2X8</accession>
<feature type="compositionally biased region" description="Polar residues" evidence="1">
    <location>
        <begin position="2338"/>
        <end position="2357"/>
    </location>
</feature>
<feature type="region of interest" description="Disordered" evidence="1">
    <location>
        <begin position="2326"/>
        <end position="2445"/>
    </location>
</feature>
<feature type="compositionally biased region" description="Acidic residues" evidence="1">
    <location>
        <begin position="1092"/>
        <end position="1128"/>
    </location>
</feature>
<feature type="compositionally biased region" description="Polar residues" evidence="1">
    <location>
        <begin position="257"/>
        <end position="279"/>
    </location>
</feature>
<name>A0A1U8B2X8_NELNU</name>
<protein>
    <submittedName>
        <fullName evidence="3 4">Uncharacterized protein LOC104606489</fullName>
    </submittedName>
</protein>
<evidence type="ECO:0000256" key="1">
    <source>
        <dbReference type="SAM" id="MobiDB-lite"/>
    </source>
</evidence>
<dbReference type="RefSeq" id="XP_010270022.1">
    <property type="nucleotide sequence ID" value="XM_010271720.2"/>
</dbReference>
<dbReference type="PANTHER" id="PTHR31780:SF10">
    <property type="entry name" value="LD36051P"/>
    <property type="match status" value="1"/>
</dbReference>
<feature type="compositionally biased region" description="Polar residues" evidence="1">
    <location>
        <begin position="1025"/>
        <end position="1037"/>
    </location>
</feature>
<keyword evidence="2" id="KW-1185">Reference proteome</keyword>
<feature type="region of interest" description="Disordered" evidence="1">
    <location>
        <begin position="1577"/>
        <end position="1647"/>
    </location>
</feature>
<feature type="region of interest" description="Disordered" evidence="1">
    <location>
        <begin position="2295"/>
        <end position="2314"/>
    </location>
</feature>
<feature type="compositionally biased region" description="Low complexity" evidence="1">
    <location>
        <begin position="2078"/>
        <end position="2096"/>
    </location>
</feature>
<proteinExistence type="predicted"/>
<feature type="compositionally biased region" description="Basic and acidic residues" evidence="1">
    <location>
        <begin position="377"/>
        <end position="393"/>
    </location>
</feature>
<feature type="region of interest" description="Disordered" evidence="1">
    <location>
        <begin position="310"/>
        <end position="407"/>
    </location>
</feature>
<feature type="compositionally biased region" description="Basic and acidic residues" evidence="1">
    <location>
        <begin position="787"/>
        <end position="800"/>
    </location>
</feature>
<sequence>MANPGVGSKFVSVNLNKSYGQPPVSLGNTAASRIRQGSHHAGGGGGGMVVLSRPRSSTVGAQKSGPRLSVPPPLNLPSLRKEHERFDSSLAGGGSVGAGSSASGSRPTSSGMGWTKPAPSALREKDGVGGVDYPLLGRSGPSSGGGNQAVDGGDLLSYSVDNASKGGSVYMPPSARLGAVGTSAAGPAREFTPVEKAVVLRGEDFPSLQATLPATSGPAQKQKDILHQKQKQKVIEESLIEHTDSSYSKPQFHMRPQVQSSRSTVSSGLKENHGFSNVSGGSGTAEQLRKQDEYFPGPLPLVRLNHTSDWADDERDTGHGLPDRDKDHGFSRSESLRHREFDMPRNTVLTRSSVHDHSDNRGLHDDESAKMSLRGEPYGKDVRTPSREGRDGSSWRTSSLSKDGYASREVGIDRNGVGARPFSMNREMNKDNKYGQLPFGDNSRDVFSSGITGTQDLRFGRRDLGFAQGNRETGSHMAASFSGRGGDLNVWDRHNGDISNRHRSEIFQTNFMPKSSFSLGGKGLPVNDPSLNFSREKRSFSNNGKPYQEDPFLKDFGSSPGFDGRDPFSSGLVGVFKKKKDVLKQADFHDPVRESFEAELERVQKMQEEERQRILEEQARALELARKEEEERERLAREEEERRRRLEEEAREAAWRAEQERLEAARRAEEQKMAREEEKRRIILEEERRKEAAKQKLLELEARIARRQAEPTKDEQFSAAVGDGRMPVLGKEKEVARSTDVGDWEDGERMVERITSSASSDSLSLNRSSEMGSRPHSSRDGSSTFLDRGKHPNSWRRDVFDNGNSSTFVVQEQESGYRSPRRDAFGSGRSFPRKEFYGGPGAMSTRTSSKGGISEPHLLDDFHHLKGHRWNFPGDGDHYSRNSDIDPEFHENPADKFGDMGWGQGRSRGSLHASYPERMYQNEAESFSSFGRSRHSMRQPRVLPPPSLISMHKSSIGGQSERPSSSAFLDSEMNYHHSLRRSEPIIQRGYEGGYQEKPEHPRVMDSQQENTAAEEPKLEKASTPRCDSQSSLCVSSPPNSPTPLSHDDLDDAGDSPVLPASAEGGEVPLSDVAATEAGNLNTITASRSVSPGEDEEWASENNDLQEQEEYDEEEDGYHEEDEVHEGDDENIRLVQEFEELHLEEQDASDKMDELVLGFNDGVEVGMPSGDELERTSGNGENAVGIQEVTVGIAEKRSFDGFVGNGQSLQPDNSSPDMTMENSSKMTQESEKALQDVVLPPVNVPHNLGTSSYLQGSMEASDSSILPAQQSVDSSMNVALPSPSVQSVMSTVSAVPSQADVPVQLQFGLFSGPSLIPSPVPAIQIGSIQMPLHLHPPVGPSLTQMHPSQAPIFQFGQLRYTSPISQGILPLAPQSLSFVQSTVPAHYSLNQNQGSLLHNQAGPDTTQNCIMKDKMSSILIDNQSVLVSNIADLPKEDACKDMNLLLVRENAENEVLTSQSQTQISILGEKRTGPDSVSQDQGFHDVTVKNYNSVANNKESISQSEAAPSQCVRNERVVGGSEVPRVLLGTKGKKFFYTIKNSSSRSPFSNVESVRTDSSGFPRRARRSIWRTEFRVRENVDRKQTESSTSLSNALDERSNLKGRVSGSLARNGGKKGSLEKSSKQMVESECQASRSSSSHVIDSHSKMEKGLGKDVPAKKLTSSIGMSCTGEGNAKRTISSEEDLDAPLQSGVVRVFKQPGIEAPSDEDDFIEVRSKRQMLNDRREQREKEIKAKSRVFKTPRKPRSASQPSIIASTTLNRSTSLGGEAAKNILSDGRALASGVSSGVATTMISQHLAPIGTPAVNSDSQADMRSHSIKSFQAGSISMVSSSGSNLGQGLSFENKNTVLDNVQTSLGSWGNALINQQVMALTQTQLDEAMKPARFDKHVASVGDHTNTVIEPSKPSPSILSQDKSFSSAASPLNSLLAGEKIQFGAVTSPTILPPGSRVVPNGIGPTGSCRTDVQIDHNLSAAENDCTLFFNKEKHPDESCVHLEDPEAEAEAAASAVAVAAISSDEIAVNGLGACSISVSDGKSFGGAEIDGLATGSGVTGNQQSTSQARGEESLALPADLSVETPSLSLWPPLPSPQNSSSQMLSHFPAAPPSHFPCYEMSPMIGPPIFSFGHDESAGSQSQSQKTSTTSGPLGAWQQCHSSVDSFYGPPAGFTGPFISPPGGIPGVQGPPHMVVYNHFAPVGQFGQVGLSFMGTTYIPSGKQPDWKHNPASSTMVVGEGDINNLNMISAQRNAPSMPTPIQHLAPGSPLLPMASPLAMFDMSPFQSSPDMSVQARWSHVPASPLQSIPLSMPSQQQQTESTLPTQFNHGLAVEQSSTGNGFHEPHSSSPPDSRSFPVTTEATATQFPDELGLMDPSNTSTTRVSSSRPVSFSSSNENAKAQSVVTKSSSRNAVANAGDGGASNNSSNTSNSGRQSVNSVFKAQTSQQQTSSNHQYLHHAGYLDQRGVSQKVGSGGEWSHRRMGFQGRNQSSGTEKNLASSKIKQIYVAKAATSGTSAAV</sequence>
<evidence type="ECO:0000313" key="3">
    <source>
        <dbReference type="RefSeq" id="XP_010270022.1"/>
    </source>
</evidence>
<dbReference type="Proteomes" id="UP000189703">
    <property type="component" value="Unplaced"/>
</dbReference>
<dbReference type="KEGG" id="nnu:104606489"/>
<reference evidence="3 4" key="1">
    <citation type="submission" date="2025-04" db="UniProtKB">
        <authorList>
            <consortium name="RefSeq"/>
        </authorList>
    </citation>
    <scope>IDENTIFICATION</scope>
</reference>
<dbReference type="OMA" id="HFPCFEM"/>
<feature type="region of interest" description="Disordered" evidence="1">
    <location>
        <begin position="704"/>
        <end position="851"/>
    </location>
</feature>
<feature type="region of interest" description="Disordered" evidence="1">
    <location>
        <begin position="2462"/>
        <end position="2488"/>
    </location>
</feature>
<feature type="compositionally biased region" description="Polar residues" evidence="1">
    <location>
        <begin position="952"/>
        <end position="968"/>
    </location>
</feature>
<feature type="region of interest" description="Disordered" evidence="1">
    <location>
        <begin position="626"/>
        <end position="652"/>
    </location>
</feature>
<dbReference type="CDD" id="cd22249">
    <property type="entry name" value="UDM1_RNF168_RNF169-like"/>
    <property type="match status" value="1"/>
</dbReference>
<feature type="region of interest" description="Disordered" evidence="1">
    <location>
        <begin position="2078"/>
        <end position="2097"/>
    </location>
</feature>
<feature type="region of interest" description="Disordered" evidence="1">
    <location>
        <begin position="2123"/>
        <end position="2144"/>
    </location>
</feature>
<dbReference type="GeneID" id="104606489"/>
<feature type="compositionally biased region" description="Polar residues" evidence="1">
    <location>
        <begin position="802"/>
        <end position="816"/>
    </location>
</feature>
<feature type="compositionally biased region" description="Basic and acidic residues" evidence="1">
    <location>
        <begin position="994"/>
        <end position="1003"/>
    </location>
</feature>
<evidence type="ECO:0000313" key="4">
    <source>
        <dbReference type="RefSeq" id="XP_010270028.1"/>
    </source>
</evidence>
<feature type="compositionally biased region" description="Basic and acidic residues" evidence="1">
    <location>
        <begin position="316"/>
        <end position="343"/>
    </location>
</feature>
<gene>
    <name evidence="3 4" type="primary">LOC104606489</name>
</gene>
<dbReference type="PANTHER" id="PTHR31780">
    <property type="entry name" value="STRESS RESPONSE PROTEIN NST1-RELATED"/>
    <property type="match status" value="1"/>
</dbReference>
<feature type="compositionally biased region" description="Basic and acidic residues" evidence="1">
    <location>
        <begin position="353"/>
        <end position="369"/>
    </location>
</feature>
<feature type="compositionally biased region" description="Polar residues" evidence="1">
    <location>
        <begin position="2388"/>
        <end position="2402"/>
    </location>
</feature>
<feature type="region of interest" description="Disordered" evidence="1">
    <location>
        <begin position="242"/>
        <end position="285"/>
    </location>
</feature>
<feature type="compositionally biased region" description="Low complexity" evidence="1">
    <location>
        <begin position="2403"/>
        <end position="2424"/>
    </location>
</feature>
<dbReference type="OrthoDB" id="1931055at2759"/>
<feature type="compositionally biased region" description="Low complexity" evidence="1">
    <location>
        <begin position="2130"/>
        <end position="2141"/>
    </location>
</feature>
<feature type="compositionally biased region" description="Basic and acidic residues" evidence="1">
    <location>
        <begin position="704"/>
        <end position="716"/>
    </location>
</feature>
<feature type="compositionally biased region" description="Low complexity" evidence="1">
    <location>
        <begin position="98"/>
        <end position="111"/>
    </location>
</feature>
<organism evidence="2 3">
    <name type="scientific">Nelumbo nucifera</name>
    <name type="common">Sacred lotus</name>
    <dbReference type="NCBI Taxonomy" id="4432"/>
    <lineage>
        <taxon>Eukaryota</taxon>
        <taxon>Viridiplantae</taxon>
        <taxon>Streptophyta</taxon>
        <taxon>Embryophyta</taxon>
        <taxon>Tracheophyta</taxon>
        <taxon>Spermatophyta</taxon>
        <taxon>Magnoliopsida</taxon>
        <taxon>Proteales</taxon>
        <taxon>Nelumbonaceae</taxon>
        <taxon>Nelumbo</taxon>
    </lineage>
</organism>
<feature type="compositionally biased region" description="Polar residues" evidence="1">
    <location>
        <begin position="2478"/>
        <end position="2488"/>
    </location>
</feature>
<feature type="region of interest" description="Disordered" evidence="1">
    <location>
        <begin position="927"/>
        <end position="1129"/>
    </location>
</feature>
<feature type="compositionally biased region" description="Polar residues" evidence="1">
    <location>
        <begin position="1078"/>
        <end position="1089"/>
    </location>
</feature>
<feature type="region of interest" description="Disordered" evidence="1">
    <location>
        <begin position="17"/>
        <end position="150"/>
    </location>
</feature>
<feature type="compositionally biased region" description="Low complexity" evidence="1">
    <location>
        <begin position="2367"/>
        <end position="2387"/>
    </location>
</feature>
<dbReference type="RefSeq" id="XP_010270028.1">
    <property type="nucleotide sequence ID" value="XM_010271726.2"/>
</dbReference>
<feature type="compositionally biased region" description="Polar residues" evidence="1">
    <location>
        <begin position="2425"/>
        <end position="2434"/>
    </location>
</feature>
<dbReference type="InterPro" id="IPR051195">
    <property type="entry name" value="Fungal_stress_NST1"/>
</dbReference>
<dbReference type="STRING" id="4432.A0A1U8B2X8"/>
<feature type="compositionally biased region" description="Low complexity" evidence="1">
    <location>
        <begin position="756"/>
        <end position="769"/>
    </location>
</feature>